<evidence type="ECO:0000313" key="2">
    <source>
        <dbReference type="EMBL" id="WQD78966.1"/>
    </source>
</evidence>
<dbReference type="RefSeq" id="WP_157977867.1">
    <property type="nucleotide sequence ID" value="NZ_CP139965.1"/>
</dbReference>
<feature type="region of interest" description="Disordered" evidence="1">
    <location>
        <begin position="43"/>
        <end position="69"/>
    </location>
</feature>
<keyword evidence="3" id="KW-1185">Reference proteome</keyword>
<gene>
    <name evidence="2" type="ORF">U0042_04465</name>
</gene>
<evidence type="ECO:0000256" key="1">
    <source>
        <dbReference type="SAM" id="MobiDB-lite"/>
    </source>
</evidence>
<name>A0ABZ0WNY6_9BURK</name>
<protein>
    <recommendedName>
        <fullName evidence="4">XRE family transcriptional regulator</fullName>
    </recommendedName>
</protein>
<evidence type="ECO:0000313" key="3">
    <source>
        <dbReference type="Proteomes" id="UP001325479"/>
    </source>
</evidence>
<accession>A0ABZ0WNY6</accession>
<dbReference type="Proteomes" id="UP001325479">
    <property type="component" value="Chromosome"/>
</dbReference>
<reference evidence="2 3" key="1">
    <citation type="submission" date="2023-12" db="EMBL/GenBank/DDBJ databases">
        <title>Genome sequencing and assembly of bacterial species from a model synthetic community.</title>
        <authorList>
            <person name="Hogle S.L."/>
        </authorList>
    </citation>
    <scope>NUCLEOTIDE SEQUENCE [LARGE SCALE GENOMIC DNA]</scope>
    <source>
        <strain evidence="2 3">HAMBI 2494</strain>
    </source>
</reference>
<sequence>MFAEPHVRVRAAEVRQDEAIRPDTLKRICEALQWQSRDLFQCRPDEAGSTGDAADRTRPSRRPGNIDTGIETTSQLTVFYRVFP</sequence>
<evidence type="ECO:0008006" key="4">
    <source>
        <dbReference type="Google" id="ProtNLM"/>
    </source>
</evidence>
<organism evidence="2 3">
    <name type="scientific">Paraburkholderia kururiensis</name>
    <dbReference type="NCBI Taxonomy" id="984307"/>
    <lineage>
        <taxon>Bacteria</taxon>
        <taxon>Pseudomonadati</taxon>
        <taxon>Pseudomonadota</taxon>
        <taxon>Betaproteobacteria</taxon>
        <taxon>Burkholderiales</taxon>
        <taxon>Burkholderiaceae</taxon>
        <taxon>Paraburkholderia</taxon>
    </lineage>
</organism>
<proteinExistence type="predicted"/>
<dbReference type="EMBL" id="CP139965">
    <property type="protein sequence ID" value="WQD78966.1"/>
    <property type="molecule type" value="Genomic_DNA"/>
</dbReference>